<evidence type="ECO:0000313" key="3">
    <source>
        <dbReference type="Proteomes" id="UP001354709"/>
    </source>
</evidence>
<name>A0ABU7QDQ4_9ACTN</name>
<organism evidence="2 3">
    <name type="scientific">Streptomyces asiaticus subsp. ignotus</name>
    <dbReference type="NCBI Taxonomy" id="3098222"/>
    <lineage>
        <taxon>Bacteria</taxon>
        <taxon>Bacillati</taxon>
        <taxon>Actinomycetota</taxon>
        <taxon>Actinomycetes</taxon>
        <taxon>Kitasatosporales</taxon>
        <taxon>Streptomycetaceae</taxon>
        <taxon>Streptomyces</taxon>
        <taxon>Streptomyces violaceusniger group</taxon>
    </lineage>
</organism>
<feature type="region of interest" description="Disordered" evidence="1">
    <location>
        <begin position="1"/>
        <end position="65"/>
    </location>
</feature>
<dbReference type="RefSeq" id="WP_330816751.1">
    <property type="nucleotide sequence ID" value="NZ_JAZBJO010000140.1"/>
</dbReference>
<proteinExistence type="predicted"/>
<gene>
    <name evidence="2" type="ORF">V2J94_48435</name>
</gene>
<evidence type="ECO:0008006" key="4">
    <source>
        <dbReference type="Google" id="ProtNLM"/>
    </source>
</evidence>
<sequence>MASTTSGRGAADRVSSRIASAKPDPRTPDAPATRIGPSSRRAEDRRGLDTAREARIDRPVKSRSISAAVVPSIQPSIIDASSTRLAAVSALIR</sequence>
<evidence type="ECO:0000313" key="2">
    <source>
        <dbReference type="EMBL" id="MEE4599532.1"/>
    </source>
</evidence>
<keyword evidence="3" id="KW-1185">Reference proteome</keyword>
<dbReference type="Proteomes" id="UP001354709">
    <property type="component" value="Unassembled WGS sequence"/>
</dbReference>
<protein>
    <recommendedName>
        <fullName evidence="4">FXSXX-COOH protein</fullName>
    </recommendedName>
</protein>
<evidence type="ECO:0000256" key="1">
    <source>
        <dbReference type="SAM" id="MobiDB-lite"/>
    </source>
</evidence>
<feature type="non-terminal residue" evidence="2">
    <location>
        <position position="93"/>
    </location>
</feature>
<feature type="compositionally biased region" description="Basic and acidic residues" evidence="1">
    <location>
        <begin position="40"/>
        <end position="60"/>
    </location>
</feature>
<comment type="caution">
    <text evidence="2">The sequence shown here is derived from an EMBL/GenBank/DDBJ whole genome shotgun (WGS) entry which is preliminary data.</text>
</comment>
<accession>A0ABU7QDQ4</accession>
<dbReference type="EMBL" id="JAZBJO010000140">
    <property type="protein sequence ID" value="MEE4599532.1"/>
    <property type="molecule type" value="Genomic_DNA"/>
</dbReference>
<reference evidence="2 3" key="1">
    <citation type="submission" date="2023-11" db="EMBL/GenBank/DDBJ databases">
        <title>30 novel species of actinomycetes from the DSMZ collection.</title>
        <authorList>
            <person name="Nouioui I."/>
        </authorList>
    </citation>
    <scope>NUCLEOTIDE SEQUENCE [LARGE SCALE GENOMIC DNA]</scope>
    <source>
        <strain evidence="2 3">DSM 41524</strain>
    </source>
</reference>